<reference evidence="2" key="1">
    <citation type="submission" date="2022-11" db="EMBL/GenBank/DDBJ databases">
        <authorList>
            <person name="Kikuchi T."/>
        </authorList>
    </citation>
    <scope>NUCLEOTIDE SEQUENCE</scope>
    <source>
        <strain evidence="2">PS1010</strain>
    </source>
</reference>
<keyword evidence="3" id="KW-1185">Reference proteome</keyword>
<organism evidence="2 3">
    <name type="scientific">Caenorhabditis angaria</name>
    <dbReference type="NCBI Taxonomy" id="860376"/>
    <lineage>
        <taxon>Eukaryota</taxon>
        <taxon>Metazoa</taxon>
        <taxon>Ecdysozoa</taxon>
        <taxon>Nematoda</taxon>
        <taxon>Chromadorea</taxon>
        <taxon>Rhabditida</taxon>
        <taxon>Rhabditina</taxon>
        <taxon>Rhabditomorpha</taxon>
        <taxon>Rhabditoidea</taxon>
        <taxon>Rhabditidae</taxon>
        <taxon>Peloderinae</taxon>
        <taxon>Caenorhabditis</taxon>
    </lineage>
</organism>
<feature type="compositionally biased region" description="Acidic residues" evidence="1">
    <location>
        <begin position="147"/>
        <end position="156"/>
    </location>
</feature>
<comment type="caution">
    <text evidence="2">The sequence shown here is derived from an EMBL/GenBank/DDBJ whole genome shotgun (WGS) entry which is preliminary data.</text>
</comment>
<gene>
    <name evidence="2" type="ORF">CAMP_LOCUS636</name>
</gene>
<evidence type="ECO:0000256" key="1">
    <source>
        <dbReference type="SAM" id="MobiDB-lite"/>
    </source>
</evidence>
<proteinExistence type="predicted"/>
<dbReference type="EMBL" id="CANHGI010000001">
    <property type="protein sequence ID" value="CAI5437999.1"/>
    <property type="molecule type" value="Genomic_DNA"/>
</dbReference>
<feature type="region of interest" description="Disordered" evidence="1">
    <location>
        <begin position="147"/>
        <end position="230"/>
    </location>
</feature>
<dbReference type="PANTHER" id="PTHR33939:SF1">
    <property type="entry name" value="DUF4371 DOMAIN-CONTAINING PROTEIN"/>
    <property type="match status" value="1"/>
</dbReference>
<name>A0A9P1I1N0_9PELO</name>
<feature type="compositionally biased region" description="Polar residues" evidence="1">
    <location>
        <begin position="170"/>
        <end position="187"/>
    </location>
</feature>
<sequence>MVLQFKSLVDDGTTFLLAEKHEAQVLKNILMNTAIVASLYSENERIIYIRIPTTTELSEIHMNEAAQILLNYDHPLDQFMHYETLENIRLRNNHKFNKFSLKNLHQLPRKNSDYFEALQETKTVCVLNSKFTYKNGQREFDMDLVDESESQYESENQEPSAKKPKEGTSDETNTVENEDFQNSSCHQETSENHETPTSCETTDNQQGKECPVEQSATEAPIEEPESGSDDIEIDVVGIDYNEFNDVGDNDPILNVLENKKLGFDKNSLSRKERKLIDLGKAVQNLQIRGRDHTLRGRSVRDNGVWILQECLKKAKQLKQDLGDAASGTVFDNPTTFVEEMTGVCSSTLKKVGKKDFVEKKKETVKTASRKARWKRRAGRIPEFIKEAIRDHLDECWEKNTHVTVNTLLDWAKDILHLQLGRTFFADALHGMGLTYKKKSATPLIEERIDLVIARRKYLHRKYELLNPISGKQAFFGYLDETWFFEGMTTLKGWQTGNTNLYKMAREIRVEERRSGPRKGKDKGRRAIVLAVLTSEGILEDSANILISGLKENDQFMDYHREMNFDSYSEYMDVIIPKLAEEARKRGMVAVLVIDNAPYHCEVIEKIPTKSSSKKVLMDFFAR</sequence>
<evidence type="ECO:0000313" key="2">
    <source>
        <dbReference type="EMBL" id="CAI5437999.1"/>
    </source>
</evidence>
<dbReference type="PANTHER" id="PTHR33939">
    <property type="entry name" value="PROTEIN CBG22215"/>
    <property type="match status" value="1"/>
</dbReference>
<dbReference type="Proteomes" id="UP001152747">
    <property type="component" value="Unassembled WGS sequence"/>
</dbReference>
<accession>A0A9P1I1N0</accession>
<feature type="compositionally biased region" description="Acidic residues" evidence="1">
    <location>
        <begin position="220"/>
        <end position="230"/>
    </location>
</feature>
<dbReference type="AlphaFoldDB" id="A0A9P1I1N0"/>
<evidence type="ECO:0000313" key="3">
    <source>
        <dbReference type="Proteomes" id="UP001152747"/>
    </source>
</evidence>
<protein>
    <submittedName>
        <fullName evidence="2">Uncharacterized protein</fullName>
    </submittedName>
</protein>
<dbReference type="OrthoDB" id="2266637at2759"/>
<feature type="compositionally biased region" description="Polar residues" evidence="1">
    <location>
        <begin position="195"/>
        <end position="207"/>
    </location>
</feature>